<name>A0ACC2RPD8_9FUNG</name>
<proteinExistence type="predicted"/>
<reference evidence="1" key="1">
    <citation type="submission" date="2022-04" db="EMBL/GenBank/DDBJ databases">
        <title>Genome of the entomopathogenic fungus Entomophthora muscae.</title>
        <authorList>
            <person name="Elya C."/>
            <person name="Lovett B.R."/>
            <person name="Lee E."/>
            <person name="Macias A.M."/>
            <person name="Hajek A.E."/>
            <person name="De Bivort B.L."/>
            <person name="Kasson M.T."/>
            <person name="De Fine Licht H.H."/>
            <person name="Stajich J.E."/>
        </authorList>
    </citation>
    <scope>NUCLEOTIDE SEQUENCE</scope>
    <source>
        <strain evidence="1">Berkeley</strain>
    </source>
</reference>
<protein>
    <submittedName>
        <fullName evidence="1">Uncharacterized protein</fullName>
    </submittedName>
</protein>
<accession>A0ACC2RPD8</accession>
<dbReference type="EMBL" id="QTSX02007011">
    <property type="protein sequence ID" value="KAJ9051929.1"/>
    <property type="molecule type" value="Genomic_DNA"/>
</dbReference>
<organism evidence="1 2">
    <name type="scientific">Entomophthora muscae</name>
    <dbReference type="NCBI Taxonomy" id="34485"/>
    <lineage>
        <taxon>Eukaryota</taxon>
        <taxon>Fungi</taxon>
        <taxon>Fungi incertae sedis</taxon>
        <taxon>Zoopagomycota</taxon>
        <taxon>Entomophthoromycotina</taxon>
        <taxon>Entomophthoromycetes</taxon>
        <taxon>Entomophthorales</taxon>
        <taxon>Entomophthoraceae</taxon>
        <taxon>Entomophthora</taxon>
    </lineage>
</organism>
<sequence length="118" mass="12751">MSGYSPCSFRPHPSNVSSMPSISEMPASSRMTLVRIWRAIQAHNGNVILDPQQTVVGMGDEFLDFAWRLPCSSLIGLLEVMAMDKDIKQTNVLFAAVGGSDDGILLVQSAPPHECTSS</sequence>
<comment type="caution">
    <text evidence="1">The sequence shown here is derived from an EMBL/GenBank/DDBJ whole genome shotgun (WGS) entry which is preliminary data.</text>
</comment>
<gene>
    <name evidence="1" type="ORF">DSO57_1039264</name>
</gene>
<dbReference type="Proteomes" id="UP001165960">
    <property type="component" value="Unassembled WGS sequence"/>
</dbReference>
<keyword evidence="2" id="KW-1185">Reference proteome</keyword>
<evidence type="ECO:0000313" key="1">
    <source>
        <dbReference type="EMBL" id="KAJ9051929.1"/>
    </source>
</evidence>
<evidence type="ECO:0000313" key="2">
    <source>
        <dbReference type="Proteomes" id="UP001165960"/>
    </source>
</evidence>